<dbReference type="Proteomes" id="UP001209570">
    <property type="component" value="Unassembled WGS sequence"/>
</dbReference>
<organism evidence="2 3">
    <name type="scientific">Pythium insidiosum</name>
    <name type="common">Pythiosis disease agent</name>
    <dbReference type="NCBI Taxonomy" id="114742"/>
    <lineage>
        <taxon>Eukaryota</taxon>
        <taxon>Sar</taxon>
        <taxon>Stramenopiles</taxon>
        <taxon>Oomycota</taxon>
        <taxon>Peronosporomycetes</taxon>
        <taxon>Pythiales</taxon>
        <taxon>Pythiaceae</taxon>
        <taxon>Pythium</taxon>
    </lineage>
</organism>
<sequence length="397" mass="42405">MTKAVLYVGTYTQRLDHVDGKGQGVHAFEMDVATGALTPLSVLPVEQCGVNPSYVCCSATAFSNTHKTLYAVNETDAQSASSPSTTTGYVRAFAIEGRGVLRPLSTHETTGAWPCHVSIWDRAGPHGAFVAVSNYGGGSVALYPIDSQDGSLRPACDVHAFAGASHVVPDRQEAAHVHSATWLHQPGTASLLVADLGNDRVAQLTLDADSKKLRPLSATPFLTRPPGSGPRHLTIHPTLRMVYVLDELSSTIGVHPIVDDVDQGGSVAPVAIQRISTLPSGFKDFNLGADIHLSTCGRYLYASNRGHDSIACFRVHTMPATTDPHPHPRGWLELLGHTSTRGAFPRGFLIYRDWLLVANQNSDTIEVFQIDGDSGALRHSGHNVACPTPVSLCIPSE</sequence>
<dbReference type="Pfam" id="PF10282">
    <property type="entry name" value="Lactonase"/>
    <property type="match status" value="1"/>
</dbReference>
<name>A0AAD5M146_PYTIN</name>
<dbReference type="InterPro" id="IPR015943">
    <property type="entry name" value="WD40/YVTN_repeat-like_dom_sf"/>
</dbReference>
<evidence type="ECO:0000313" key="3">
    <source>
        <dbReference type="Proteomes" id="UP001209570"/>
    </source>
</evidence>
<proteinExistence type="inferred from homology"/>
<comment type="caution">
    <text evidence="2">The sequence shown here is derived from an EMBL/GenBank/DDBJ whole genome shotgun (WGS) entry which is preliminary data.</text>
</comment>
<protein>
    <recommendedName>
        <fullName evidence="4">6-phosphogluconolactonase</fullName>
    </recommendedName>
</protein>
<evidence type="ECO:0008006" key="4">
    <source>
        <dbReference type="Google" id="ProtNLM"/>
    </source>
</evidence>
<dbReference type="InterPro" id="IPR019405">
    <property type="entry name" value="Lactonase_7-beta_prop"/>
</dbReference>
<evidence type="ECO:0000256" key="1">
    <source>
        <dbReference type="ARBA" id="ARBA00005564"/>
    </source>
</evidence>
<dbReference type="InterPro" id="IPR011048">
    <property type="entry name" value="Haem_d1_sf"/>
</dbReference>
<dbReference type="SUPFAM" id="SSF51004">
    <property type="entry name" value="C-terminal (heme d1) domain of cytochrome cd1-nitrite reductase"/>
    <property type="match status" value="1"/>
</dbReference>
<dbReference type="Gene3D" id="2.130.10.10">
    <property type="entry name" value="YVTN repeat-like/Quinoprotein amine dehydrogenase"/>
    <property type="match status" value="1"/>
</dbReference>
<accession>A0AAD5M146</accession>
<gene>
    <name evidence="2" type="ORF">P43SY_001861</name>
</gene>
<dbReference type="PANTHER" id="PTHR30344">
    <property type="entry name" value="6-PHOSPHOGLUCONOLACTONASE-RELATED"/>
    <property type="match status" value="1"/>
</dbReference>
<dbReference type="GO" id="GO:0017057">
    <property type="term" value="F:6-phosphogluconolactonase activity"/>
    <property type="evidence" value="ECO:0007669"/>
    <property type="project" value="TreeGrafter"/>
</dbReference>
<dbReference type="InterPro" id="IPR050282">
    <property type="entry name" value="Cycloisomerase_2"/>
</dbReference>
<comment type="similarity">
    <text evidence="1">Belongs to the cycloisomerase 2 family.</text>
</comment>
<reference evidence="2" key="1">
    <citation type="submission" date="2021-12" db="EMBL/GenBank/DDBJ databases">
        <title>Prjna785345.</title>
        <authorList>
            <person name="Rujirawat T."/>
            <person name="Krajaejun T."/>
        </authorList>
    </citation>
    <scope>NUCLEOTIDE SEQUENCE</scope>
    <source>
        <strain evidence="2">Pi057C3</strain>
    </source>
</reference>
<keyword evidence="3" id="KW-1185">Reference proteome</keyword>
<dbReference type="PANTHER" id="PTHR30344:SF1">
    <property type="entry name" value="6-PHOSPHOGLUCONOLACTONASE"/>
    <property type="match status" value="1"/>
</dbReference>
<dbReference type="AlphaFoldDB" id="A0AAD5M146"/>
<dbReference type="EMBL" id="JAKCXM010000188">
    <property type="protein sequence ID" value="KAJ0399277.1"/>
    <property type="molecule type" value="Genomic_DNA"/>
</dbReference>
<evidence type="ECO:0000313" key="2">
    <source>
        <dbReference type="EMBL" id="KAJ0399277.1"/>
    </source>
</evidence>